<gene>
    <name evidence="1" type="ORF">CK203_108586</name>
</gene>
<organism evidence="1 2">
    <name type="scientific">Vitis vinifera</name>
    <name type="common">Grape</name>
    <dbReference type="NCBI Taxonomy" id="29760"/>
    <lineage>
        <taxon>Eukaryota</taxon>
        <taxon>Viridiplantae</taxon>
        <taxon>Streptophyta</taxon>
        <taxon>Embryophyta</taxon>
        <taxon>Tracheophyta</taxon>
        <taxon>Spermatophyta</taxon>
        <taxon>Magnoliopsida</taxon>
        <taxon>eudicotyledons</taxon>
        <taxon>Gunneridae</taxon>
        <taxon>Pentapetalae</taxon>
        <taxon>rosids</taxon>
        <taxon>Vitales</taxon>
        <taxon>Vitaceae</taxon>
        <taxon>Viteae</taxon>
        <taxon>Vitis</taxon>
    </lineage>
</organism>
<dbReference type="Proteomes" id="UP000288805">
    <property type="component" value="Unassembled WGS sequence"/>
</dbReference>
<proteinExistence type="predicted"/>
<reference evidence="1 2" key="1">
    <citation type="journal article" date="2018" name="PLoS Genet.">
        <title>Population sequencing reveals clonal diversity and ancestral inbreeding in the grapevine cultivar Chardonnay.</title>
        <authorList>
            <person name="Roach M.J."/>
            <person name="Johnson D.L."/>
            <person name="Bohlmann J."/>
            <person name="van Vuuren H.J."/>
            <person name="Jones S.J."/>
            <person name="Pretorius I.S."/>
            <person name="Schmidt S.A."/>
            <person name="Borneman A.R."/>
        </authorList>
    </citation>
    <scope>NUCLEOTIDE SEQUENCE [LARGE SCALE GENOMIC DNA]</scope>
    <source>
        <strain evidence="2">cv. Chardonnay</strain>
        <tissue evidence="1">Leaf</tissue>
    </source>
</reference>
<dbReference type="AlphaFoldDB" id="A0A438DRB1"/>
<name>A0A438DRB1_VITVI</name>
<comment type="caution">
    <text evidence="1">The sequence shown here is derived from an EMBL/GenBank/DDBJ whole genome shotgun (WGS) entry which is preliminary data.</text>
</comment>
<dbReference type="EMBL" id="QGNW01001516">
    <property type="protein sequence ID" value="RVW38025.1"/>
    <property type="molecule type" value="Genomic_DNA"/>
</dbReference>
<evidence type="ECO:0000313" key="1">
    <source>
        <dbReference type="EMBL" id="RVW38025.1"/>
    </source>
</evidence>
<evidence type="ECO:0000313" key="2">
    <source>
        <dbReference type="Proteomes" id="UP000288805"/>
    </source>
</evidence>
<sequence length="122" mass="14413">MRKDHLDLEHFGEYALLLHVCAFYAQKAEDLQMREAFWNQVITGKYGKEQMDWCSKEVRGGYGVGLWKTFRKEWIVDAWVKDVWCSNEGGGSWSPYFSRPFNDLEMDEVCRFFLGLDGKRVQ</sequence>
<accession>A0A438DRB1</accession>
<protein>
    <submittedName>
        <fullName evidence="1">Uncharacterized protein</fullName>
    </submittedName>
</protein>